<feature type="transmembrane region" description="Helical" evidence="1">
    <location>
        <begin position="164"/>
        <end position="181"/>
    </location>
</feature>
<dbReference type="AlphaFoldDB" id="A0A643JVY1"/>
<feature type="domain" description="CAAX prenyl protease 2/Lysostaphin resistance protein A-like" evidence="2">
    <location>
        <begin position="134"/>
        <end position="229"/>
    </location>
</feature>
<dbReference type="GO" id="GO:0080120">
    <property type="term" value="P:CAAX-box protein maturation"/>
    <property type="evidence" value="ECO:0007669"/>
    <property type="project" value="UniProtKB-ARBA"/>
</dbReference>
<keyword evidence="3" id="KW-0482">Metalloprotease</keyword>
<dbReference type="GO" id="GO:0004175">
    <property type="term" value="F:endopeptidase activity"/>
    <property type="evidence" value="ECO:0007669"/>
    <property type="project" value="UniProtKB-ARBA"/>
</dbReference>
<feature type="transmembrane region" description="Helical" evidence="1">
    <location>
        <begin position="193"/>
        <end position="210"/>
    </location>
</feature>
<dbReference type="EMBL" id="VZUS01000001">
    <property type="protein sequence ID" value="KAB1187348.1"/>
    <property type="molecule type" value="Genomic_DNA"/>
</dbReference>
<feature type="transmembrane region" description="Helical" evidence="1">
    <location>
        <begin position="250"/>
        <end position="269"/>
    </location>
</feature>
<feature type="transmembrane region" description="Helical" evidence="1">
    <location>
        <begin position="133"/>
        <end position="152"/>
    </location>
</feature>
<reference evidence="3" key="1">
    <citation type="submission" date="2019-09" db="EMBL/GenBank/DDBJ databases">
        <title>Genomic analysis of Haloferax sp. CBA1149.</title>
        <authorList>
            <person name="Roh S.W."/>
        </authorList>
    </citation>
    <scope>NUCLEOTIDE SEQUENCE</scope>
    <source>
        <strain evidence="3">CBA1149</strain>
    </source>
</reference>
<evidence type="ECO:0000313" key="3">
    <source>
        <dbReference type="EMBL" id="KAB1187348.1"/>
    </source>
</evidence>
<dbReference type="InterPro" id="IPR003675">
    <property type="entry name" value="Rce1/LyrA-like_dom"/>
</dbReference>
<dbReference type="GO" id="GO:0006508">
    <property type="term" value="P:proteolysis"/>
    <property type="evidence" value="ECO:0007669"/>
    <property type="project" value="UniProtKB-KW"/>
</dbReference>
<protein>
    <submittedName>
        <fullName evidence="3">CPBP family intramembrane metalloprotease</fullName>
    </submittedName>
</protein>
<proteinExistence type="predicted"/>
<keyword evidence="3" id="KW-0645">Protease</keyword>
<accession>A0A643JVY1</accession>
<feature type="transmembrane region" description="Helical" evidence="1">
    <location>
        <begin position="42"/>
        <end position="66"/>
    </location>
</feature>
<dbReference type="GO" id="GO:0008237">
    <property type="term" value="F:metallopeptidase activity"/>
    <property type="evidence" value="ECO:0007669"/>
    <property type="project" value="UniProtKB-KW"/>
</dbReference>
<comment type="caution">
    <text evidence="3">The sequence shown here is derived from an EMBL/GenBank/DDBJ whole genome shotgun (WGS) entry which is preliminary data.</text>
</comment>
<evidence type="ECO:0000256" key="1">
    <source>
        <dbReference type="SAM" id="Phobius"/>
    </source>
</evidence>
<feature type="transmembrane region" description="Helical" evidence="1">
    <location>
        <begin position="72"/>
        <end position="95"/>
    </location>
</feature>
<dbReference type="Pfam" id="PF02517">
    <property type="entry name" value="Rce1-like"/>
    <property type="match status" value="1"/>
</dbReference>
<evidence type="ECO:0000259" key="2">
    <source>
        <dbReference type="Pfam" id="PF02517"/>
    </source>
</evidence>
<keyword evidence="1" id="KW-0472">Membrane</keyword>
<feature type="transmembrane region" description="Helical" evidence="1">
    <location>
        <begin position="107"/>
        <end position="127"/>
    </location>
</feature>
<keyword evidence="1" id="KW-0812">Transmembrane</keyword>
<gene>
    <name evidence="3" type="ORF">Hfx1149_04630</name>
</gene>
<keyword evidence="3" id="KW-0378">Hydrolase</keyword>
<organism evidence="3">
    <name type="scientific">Haloferax sp. CBA1149</name>
    <dbReference type="NCBI Taxonomy" id="2650753"/>
    <lineage>
        <taxon>Archaea</taxon>
        <taxon>Methanobacteriati</taxon>
        <taxon>Methanobacteriota</taxon>
        <taxon>Stenosarchaea group</taxon>
        <taxon>Halobacteria</taxon>
        <taxon>Halobacteriales</taxon>
        <taxon>Haloferacaceae</taxon>
        <taxon>Haloferax</taxon>
    </lineage>
</organism>
<keyword evidence="1" id="KW-1133">Transmembrane helix</keyword>
<sequence length="296" mass="32463">MLNVLEYCANHYAFRKQSFDRGEQMMSSISERSNQYMLKWPLLFAVAIIVGKTVIETAGVIAGGAVGLPEPALPVIALLLASAIALGLVWWSGWWRDSGFVTTVRNLPALTVPFLLLFPIVIYFGVVEIDGPVFGFLLLLFFLTGFSEEVFYRGFLLRLFLPRGRVYAVVVTAVLFGLSHLPQLLQGLTLTDNAIQIAQAIIFGLLYGAVRLRIDSIWPLVFMHMLFDVTAAIGGVFGPTAVRTISDIPLALWLVILVPSLIAAGYYLWKPSTATIDGHPISEQPEPIVGDVARPG</sequence>
<feature type="transmembrane region" description="Helical" evidence="1">
    <location>
        <begin position="217"/>
        <end position="238"/>
    </location>
</feature>
<name>A0A643JVY1_9EURY</name>